<reference evidence="3" key="1">
    <citation type="submission" date="2015-10" db="EMBL/GenBank/DDBJ databases">
        <authorList>
            <person name="Martinez-Garcia P.J."/>
            <person name="Crepeau M.W."/>
            <person name="Puiu D."/>
            <person name="Gonzalez-Ibeas D."/>
            <person name="Whalen J."/>
            <person name="Stevens K."/>
            <person name="Paul R."/>
            <person name="Butterfield T."/>
            <person name="Britton M."/>
            <person name="Reagan R."/>
            <person name="Chakraborty S."/>
            <person name="Walawage S.L."/>
            <person name="Vasquez-Gross H.A."/>
            <person name="Cardeno C."/>
            <person name="Famula R."/>
            <person name="Pratt K."/>
            <person name="Kuruganti S."/>
            <person name="Aradhya M.K."/>
            <person name="Leslie C.A."/>
            <person name="Dandekar A.M."/>
            <person name="Salzberg S.L."/>
            <person name="Wegrzyn J.L."/>
            <person name="Langley C.H."/>
            <person name="Neale D.B."/>
        </authorList>
    </citation>
    <scope>NUCLEOTIDE SEQUENCE</scope>
    <source>
        <tissue evidence="3">Leaves</tissue>
    </source>
</reference>
<evidence type="ECO:0000313" key="4">
    <source>
        <dbReference type="Proteomes" id="UP000619265"/>
    </source>
</evidence>
<dbReference type="Gene3D" id="3.30.559.10">
    <property type="entry name" value="Chloramphenicol acetyltransferase-like domain"/>
    <property type="match status" value="2"/>
</dbReference>
<dbReference type="AlphaFoldDB" id="A0A833WT94"/>
<evidence type="ECO:0008006" key="5">
    <source>
        <dbReference type="Google" id="ProtNLM"/>
    </source>
</evidence>
<protein>
    <recommendedName>
        <fullName evidence="5">Benzyl alcohol O-benzoyltransferase-like</fullName>
    </recommendedName>
</protein>
<dbReference type="Gramene" id="Jr16_04590_p1">
    <property type="protein sequence ID" value="cds.Jr16_04590_p1"/>
    <property type="gene ID" value="Jr16_04590"/>
</dbReference>
<dbReference type="EMBL" id="LIHL02000016">
    <property type="protein sequence ID" value="KAF5442601.1"/>
    <property type="molecule type" value="Genomic_DNA"/>
</dbReference>
<comment type="caution">
    <text evidence="3">The sequence shown here is derived from an EMBL/GenBank/DDBJ whole genome shotgun (WGS) entry which is preliminary data.</text>
</comment>
<name>A0A833WT94_JUGRE</name>
<sequence length="519" mass="58312">MRIIFQTKHMNCRQVVRPFHLFYINSNFEERIMAQRAHTLQSLKKPNLPKLSKNHLLNMAAPTQSLVFTVRRSKPELIPPAQPTPHEFKQLSDIDDQESFRFQAPVIQFYRHDPSMQGRDPVKVIREALAQTLVFYYPFAGRLREGPGRKLVVECTSEGVVFIEADADVTLEQFGDALRPPFPCLEELLFDLPGSGGVLHCPLLLIQVTRLKCGAFIFALRLNHTMSDAAGLVQFMTAVGEMARGARSPSVLPVWQRHFLNARDPTCLTCTHREYDEVIDTKGTGTITPLEDMACRSFFFGRTELSAIRRFVPLHLSQSTTFEVIMACLWRCRTIALQFDRNEEVRMMSIVSARGKFNPPLPSGYYGNVFAYPAAVTTAGKLCENTNLGYALELVRKAKREVNEEYMRSVADLMVIRGRPFLTVVGSFLVSDVTRAGFGKVDFGWGKPAYGGPAECVVRSIPRTGSFYIPCKNSKGEEGIAVGVCLPAPAMEIFVKELDFFLKNMPESGKKSTFNTSKL</sequence>
<proteinExistence type="inferred from homology"/>
<reference evidence="3" key="2">
    <citation type="submission" date="2020-03" db="EMBL/GenBank/DDBJ databases">
        <title>Walnut 2.0.</title>
        <authorList>
            <person name="Marrano A."/>
            <person name="Britton M."/>
            <person name="Zimin A.V."/>
            <person name="Zaini P.A."/>
            <person name="Workman R."/>
            <person name="Puiu D."/>
            <person name="Bianco L."/>
            <person name="Allen B.J."/>
            <person name="Troggio M."/>
            <person name="Leslie C.A."/>
            <person name="Timp W."/>
            <person name="Dendekar A."/>
            <person name="Salzberg S.L."/>
            <person name="Neale D.B."/>
        </authorList>
    </citation>
    <scope>NUCLEOTIDE SEQUENCE</scope>
    <source>
        <tissue evidence="3">Leaves</tissue>
    </source>
</reference>
<dbReference type="Pfam" id="PF02458">
    <property type="entry name" value="Transferase"/>
    <property type="match status" value="1"/>
</dbReference>
<dbReference type="PANTHER" id="PTHR31147:SF66">
    <property type="entry name" value="OS05G0315700 PROTEIN"/>
    <property type="match status" value="1"/>
</dbReference>
<dbReference type="InterPro" id="IPR050898">
    <property type="entry name" value="Plant_acyltransferase"/>
</dbReference>
<accession>A0A833WT94</accession>
<keyword evidence="2" id="KW-0808">Transferase</keyword>
<dbReference type="GO" id="GO:0016740">
    <property type="term" value="F:transferase activity"/>
    <property type="evidence" value="ECO:0007669"/>
    <property type="project" value="UniProtKB-KW"/>
</dbReference>
<organism evidence="3 4">
    <name type="scientific">Juglans regia</name>
    <name type="common">English walnut</name>
    <dbReference type="NCBI Taxonomy" id="51240"/>
    <lineage>
        <taxon>Eukaryota</taxon>
        <taxon>Viridiplantae</taxon>
        <taxon>Streptophyta</taxon>
        <taxon>Embryophyta</taxon>
        <taxon>Tracheophyta</taxon>
        <taxon>Spermatophyta</taxon>
        <taxon>Magnoliopsida</taxon>
        <taxon>eudicotyledons</taxon>
        <taxon>Gunneridae</taxon>
        <taxon>Pentapetalae</taxon>
        <taxon>rosids</taxon>
        <taxon>fabids</taxon>
        <taxon>Fagales</taxon>
        <taxon>Juglandaceae</taxon>
        <taxon>Juglans</taxon>
    </lineage>
</organism>
<evidence type="ECO:0000256" key="1">
    <source>
        <dbReference type="ARBA" id="ARBA00009861"/>
    </source>
</evidence>
<evidence type="ECO:0000313" key="3">
    <source>
        <dbReference type="EMBL" id="KAF5442601.1"/>
    </source>
</evidence>
<comment type="similarity">
    <text evidence="1">Belongs to the plant acyltransferase family.</text>
</comment>
<gene>
    <name evidence="3" type="ORF">F2P56_035241</name>
</gene>
<dbReference type="Proteomes" id="UP000619265">
    <property type="component" value="Unassembled WGS sequence"/>
</dbReference>
<evidence type="ECO:0000256" key="2">
    <source>
        <dbReference type="ARBA" id="ARBA00022679"/>
    </source>
</evidence>
<dbReference type="PANTHER" id="PTHR31147">
    <property type="entry name" value="ACYL TRANSFERASE 4"/>
    <property type="match status" value="1"/>
</dbReference>
<dbReference type="InterPro" id="IPR023213">
    <property type="entry name" value="CAT-like_dom_sf"/>
</dbReference>